<dbReference type="InterPro" id="IPR029044">
    <property type="entry name" value="Nucleotide-diphossugar_trans"/>
</dbReference>
<dbReference type="Gene3D" id="3.90.550.10">
    <property type="entry name" value="Spore Coat Polysaccharide Biosynthesis Protein SpsA, Chain A"/>
    <property type="match status" value="1"/>
</dbReference>
<dbReference type="PANTHER" id="PTHR43179">
    <property type="entry name" value="RHAMNOSYLTRANSFERASE WBBL"/>
    <property type="match status" value="1"/>
</dbReference>
<dbReference type="AlphaFoldDB" id="A0A4V3GLK4"/>
<dbReference type="EMBL" id="SODV01000001">
    <property type="protein sequence ID" value="TDW99842.1"/>
    <property type="molecule type" value="Genomic_DNA"/>
</dbReference>
<keyword evidence="3 5" id="KW-0808">Transferase</keyword>
<reference evidence="5 6" key="1">
    <citation type="submission" date="2019-03" db="EMBL/GenBank/DDBJ databases">
        <title>Genomic Encyclopedia of Type Strains, Phase IV (KMG-IV): sequencing the most valuable type-strain genomes for metagenomic binning, comparative biology and taxonomic classification.</title>
        <authorList>
            <person name="Goeker M."/>
        </authorList>
    </citation>
    <scope>NUCLEOTIDE SEQUENCE [LARGE SCALE GENOMIC DNA]</scope>
    <source>
        <strain evidence="5 6">DSM 100059</strain>
    </source>
</reference>
<sequence length="301" mass="34074">MEITSHISPRLVQRPSSTTPLLTLLIPSWNNLDYLRLCIDSIRRHSILPFQIVVHVNEGTDGTLQWLDSQNDIDYTYSRSNIGICYALNHARTLAKGEYIVYINDDMYVCPGWDTALMEEVRAIGHPWFFLSATMIEPRATGNPSVLVGDFGSSAADFREADLLAHFADTPKEDWMGATWPPNIVHRDVWDLVGGYSIEFSPGLYSDPDFSMKLWTMGVRHFRGVARSRVYHFMSKSLGRIVPNDGEKTFVQKWGVSSSYLTKQMLRRGSVYTGPAPDSTPGPGLRLKMTWKRLRAALKKV</sequence>
<evidence type="ECO:0000256" key="2">
    <source>
        <dbReference type="ARBA" id="ARBA00022676"/>
    </source>
</evidence>
<comment type="similarity">
    <text evidence="1">Belongs to the glycosyltransferase 2 family.</text>
</comment>
<accession>A0A4V3GLK4</accession>
<dbReference type="InterPro" id="IPR001173">
    <property type="entry name" value="Glyco_trans_2-like"/>
</dbReference>
<evidence type="ECO:0000313" key="5">
    <source>
        <dbReference type="EMBL" id="TDW99842.1"/>
    </source>
</evidence>
<dbReference type="Pfam" id="PF00535">
    <property type="entry name" value="Glycos_transf_2"/>
    <property type="match status" value="1"/>
</dbReference>
<evidence type="ECO:0000313" key="6">
    <source>
        <dbReference type="Proteomes" id="UP000294498"/>
    </source>
</evidence>
<dbReference type="RefSeq" id="WP_133990885.1">
    <property type="nucleotide sequence ID" value="NZ_SODV01000001.1"/>
</dbReference>
<name>A0A4V3GLK4_9BACT</name>
<gene>
    <name evidence="5" type="ORF">EDB95_0856</name>
</gene>
<keyword evidence="6" id="KW-1185">Reference proteome</keyword>
<keyword evidence="2" id="KW-0328">Glycosyltransferase</keyword>
<dbReference type="OrthoDB" id="8936324at2"/>
<dbReference type="CDD" id="cd00761">
    <property type="entry name" value="Glyco_tranf_GTA_type"/>
    <property type="match status" value="1"/>
</dbReference>
<evidence type="ECO:0000256" key="3">
    <source>
        <dbReference type="ARBA" id="ARBA00022679"/>
    </source>
</evidence>
<comment type="caution">
    <text evidence="5">The sequence shown here is derived from an EMBL/GenBank/DDBJ whole genome shotgun (WGS) entry which is preliminary data.</text>
</comment>
<dbReference type="PANTHER" id="PTHR43179:SF12">
    <property type="entry name" value="GALACTOFURANOSYLTRANSFERASE GLFT2"/>
    <property type="match status" value="1"/>
</dbReference>
<proteinExistence type="inferred from homology"/>
<dbReference type="Proteomes" id="UP000294498">
    <property type="component" value="Unassembled WGS sequence"/>
</dbReference>
<dbReference type="GO" id="GO:0016757">
    <property type="term" value="F:glycosyltransferase activity"/>
    <property type="evidence" value="ECO:0007669"/>
    <property type="project" value="UniProtKB-KW"/>
</dbReference>
<feature type="domain" description="Glycosyltransferase 2-like" evidence="4">
    <location>
        <begin position="24"/>
        <end position="123"/>
    </location>
</feature>
<evidence type="ECO:0000256" key="1">
    <source>
        <dbReference type="ARBA" id="ARBA00006739"/>
    </source>
</evidence>
<evidence type="ECO:0000259" key="4">
    <source>
        <dbReference type="Pfam" id="PF00535"/>
    </source>
</evidence>
<dbReference type="SUPFAM" id="SSF53448">
    <property type="entry name" value="Nucleotide-diphospho-sugar transferases"/>
    <property type="match status" value="1"/>
</dbReference>
<protein>
    <submittedName>
        <fullName evidence="5">GT2 family glycosyltransferase</fullName>
    </submittedName>
</protein>
<organism evidence="5 6">
    <name type="scientific">Dinghuibacter silviterrae</name>
    <dbReference type="NCBI Taxonomy" id="1539049"/>
    <lineage>
        <taxon>Bacteria</taxon>
        <taxon>Pseudomonadati</taxon>
        <taxon>Bacteroidota</taxon>
        <taxon>Chitinophagia</taxon>
        <taxon>Chitinophagales</taxon>
        <taxon>Chitinophagaceae</taxon>
        <taxon>Dinghuibacter</taxon>
    </lineage>
</organism>